<dbReference type="OrthoDB" id="156693at2"/>
<evidence type="ECO:0000313" key="3">
    <source>
        <dbReference type="Proteomes" id="UP000245992"/>
    </source>
</evidence>
<proteinExistence type="predicted"/>
<dbReference type="STRING" id="1440053.GCA_000718095_05889"/>
<dbReference type="InterPro" id="IPR023393">
    <property type="entry name" value="START-like_dom_sf"/>
</dbReference>
<reference evidence="2 3" key="1">
    <citation type="submission" date="2013-12" db="EMBL/GenBank/DDBJ databases">
        <title>Annotated genome of Streptomyces scopuliridis.</title>
        <authorList>
            <person name="Olson J.B."/>
        </authorList>
    </citation>
    <scope>NUCLEOTIDE SEQUENCE [LARGE SCALE GENOMIC DNA]</scope>
    <source>
        <strain evidence="2 3">RB72</strain>
    </source>
</reference>
<dbReference type="Pfam" id="PF10604">
    <property type="entry name" value="Polyketide_cyc2"/>
    <property type="match status" value="1"/>
</dbReference>
<dbReference type="AlphaFoldDB" id="A0A2T7T4H4"/>
<evidence type="ECO:0000256" key="1">
    <source>
        <dbReference type="SAM" id="SignalP"/>
    </source>
</evidence>
<accession>A0A2T7T4H4</accession>
<dbReference type="CDD" id="cd08862">
    <property type="entry name" value="SRPBCC_Smu440-like"/>
    <property type="match status" value="1"/>
</dbReference>
<dbReference type="InterPro" id="IPR019587">
    <property type="entry name" value="Polyketide_cyclase/dehydratase"/>
</dbReference>
<organism evidence="2 3">
    <name type="scientific">Streptomyces scopuliridis RB72</name>
    <dbReference type="NCBI Taxonomy" id="1440053"/>
    <lineage>
        <taxon>Bacteria</taxon>
        <taxon>Bacillati</taxon>
        <taxon>Actinomycetota</taxon>
        <taxon>Actinomycetes</taxon>
        <taxon>Kitasatosporales</taxon>
        <taxon>Streptomycetaceae</taxon>
        <taxon>Streptomyces</taxon>
    </lineage>
</organism>
<dbReference type="EMBL" id="AZSP01000235">
    <property type="protein sequence ID" value="PVE10016.1"/>
    <property type="molecule type" value="Genomic_DNA"/>
</dbReference>
<comment type="caution">
    <text evidence="2">The sequence shown here is derived from an EMBL/GenBank/DDBJ whole genome shotgun (WGS) entry which is preliminary data.</text>
</comment>
<keyword evidence="3" id="KW-1185">Reference proteome</keyword>
<feature type="signal peptide" evidence="1">
    <location>
        <begin position="1"/>
        <end position="21"/>
    </location>
</feature>
<dbReference type="Proteomes" id="UP000245992">
    <property type="component" value="Unassembled WGS sequence"/>
</dbReference>
<dbReference type="SUPFAM" id="SSF55961">
    <property type="entry name" value="Bet v1-like"/>
    <property type="match status" value="1"/>
</dbReference>
<feature type="chain" id="PRO_5039561907" description="Polyketide cyclase /reductase" evidence="1">
    <location>
        <begin position="22"/>
        <end position="211"/>
    </location>
</feature>
<sequence length="211" mass="22620">MPGIRSTSVRAALFTVPLVVAGVLGTAAAPAGATPQPGTSLTCRGEGVDPKAMVRSSIETVIHAPLSTVWKLQTDVERWPSWQAPVETIERLDHGPFRKGSAFRWTTPIPPNPATPATSLEITSTVEQLKRHSCIRWTGPAIGEGLRIDGVHVWNFTKVKGGVLVRTEETHTGDQVEADVPTATKILHEGLKGWLGDLKATAEARAGHQPH</sequence>
<dbReference type="Gene3D" id="3.30.530.20">
    <property type="match status" value="1"/>
</dbReference>
<gene>
    <name evidence="2" type="ORF">Y717_15775</name>
</gene>
<dbReference type="RefSeq" id="WP_030354832.1">
    <property type="nucleotide sequence ID" value="NZ_AZSP01000235.1"/>
</dbReference>
<protein>
    <recommendedName>
        <fullName evidence="4">Polyketide cyclase /reductase</fullName>
    </recommendedName>
</protein>
<keyword evidence="1" id="KW-0732">Signal</keyword>
<evidence type="ECO:0008006" key="4">
    <source>
        <dbReference type="Google" id="ProtNLM"/>
    </source>
</evidence>
<evidence type="ECO:0000313" key="2">
    <source>
        <dbReference type="EMBL" id="PVE10016.1"/>
    </source>
</evidence>
<name>A0A2T7T4H4_9ACTN</name>